<accession>A0A819G0A4</accession>
<evidence type="ECO:0000313" key="2">
    <source>
        <dbReference type="Proteomes" id="UP000663881"/>
    </source>
</evidence>
<gene>
    <name evidence="1" type="ORF">OKA104_LOCUS22854</name>
</gene>
<evidence type="ECO:0000313" key="1">
    <source>
        <dbReference type="EMBL" id="CAF3875654.1"/>
    </source>
</evidence>
<organism evidence="1 2">
    <name type="scientific">Adineta steineri</name>
    <dbReference type="NCBI Taxonomy" id="433720"/>
    <lineage>
        <taxon>Eukaryota</taxon>
        <taxon>Metazoa</taxon>
        <taxon>Spiralia</taxon>
        <taxon>Gnathifera</taxon>
        <taxon>Rotifera</taxon>
        <taxon>Eurotatoria</taxon>
        <taxon>Bdelloidea</taxon>
        <taxon>Adinetida</taxon>
        <taxon>Adinetidae</taxon>
        <taxon>Adineta</taxon>
    </lineage>
</organism>
<dbReference type="AlphaFoldDB" id="A0A819G0A4"/>
<protein>
    <submittedName>
        <fullName evidence="1">Uncharacterized protein</fullName>
    </submittedName>
</protein>
<name>A0A819G0A4_9BILA</name>
<feature type="non-terminal residue" evidence="1">
    <location>
        <position position="150"/>
    </location>
</feature>
<comment type="caution">
    <text evidence="1">The sequence shown here is derived from an EMBL/GenBank/DDBJ whole genome shotgun (WGS) entry which is preliminary data.</text>
</comment>
<sequence>MSATNNKAKEKSRQHETIHQAVNQQTTALTSLILNTSQQDMADVIHVNHFPCSFAHDLTFYQYDAIVEEYHEKQNKYINLSSREKRHQFVSNILLAKEIHPTAICWYDEGSCLYSTTNFEDKLPVVYEKEDQGYRRRLTIKSLTATSGTN</sequence>
<proteinExistence type="predicted"/>
<dbReference type="EMBL" id="CAJOAY010001697">
    <property type="protein sequence ID" value="CAF3875654.1"/>
    <property type="molecule type" value="Genomic_DNA"/>
</dbReference>
<reference evidence="1" key="1">
    <citation type="submission" date="2021-02" db="EMBL/GenBank/DDBJ databases">
        <authorList>
            <person name="Nowell W R."/>
        </authorList>
    </citation>
    <scope>NUCLEOTIDE SEQUENCE</scope>
</reference>
<dbReference type="Proteomes" id="UP000663881">
    <property type="component" value="Unassembled WGS sequence"/>
</dbReference>